<proteinExistence type="predicted"/>
<dbReference type="InterPro" id="IPR036291">
    <property type="entry name" value="NAD(P)-bd_dom_sf"/>
</dbReference>
<dbReference type="KEGG" id="mcos:GM418_16055"/>
<dbReference type="GO" id="GO:0000166">
    <property type="term" value="F:nucleotide binding"/>
    <property type="evidence" value="ECO:0007669"/>
    <property type="project" value="InterPro"/>
</dbReference>
<feature type="domain" description="GFO/IDH/MocA-like oxidoreductase" evidence="2">
    <location>
        <begin position="163"/>
        <end position="288"/>
    </location>
</feature>
<name>A0A6I6JY39_9BACT</name>
<dbReference type="RefSeq" id="WP_158868103.1">
    <property type="nucleotide sequence ID" value="NZ_CP046401.1"/>
</dbReference>
<gene>
    <name evidence="3" type="ORF">GM418_16055</name>
</gene>
<evidence type="ECO:0000313" key="3">
    <source>
        <dbReference type="EMBL" id="QGY45127.1"/>
    </source>
</evidence>
<feature type="domain" description="Gfo/Idh/MocA-like oxidoreductase N-terminal" evidence="1">
    <location>
        <begin position="52"/>
        <end position="146"/>
    </location>
</feature>
<dbReference type="PANTHER" id="PTHR43377">
    <property type="entry name" value="BILIVERDIN REDUCTASE A"/>
    <property type="match status" value="1"/>
</dbReference>
<organism evidence="3 4">
    <name type="scientific">Maribellus comscasis</name>
    <dbReference type="NCBI Taxonomy" id="2681766"/>
    <lineage>
        <taxon>Bacteria</taxon>
        <taxon>Pseudomonadati</taxon>
        <taxon>Bacteroidota</taxon>
        <taxon>Bacteroidia</taxon>
        <taxon>Marinilabiliales</taxon>
        <taxon>Prolixibacteraceae</taxon>
        <taxon>Maribellus</taxon>
    </lineage>
</organism>
<dbReference type="SUPFAM" id="SSF51735">
    <property type="entry name" value="NAD(P)-binding Rossmann-fold domains"/>
    <property type="match status" value="1"/>
</dbReference>
<evidence type="ECO:0000259" key="2">
    <source>
        <dbReference type="Pfam" id="PF22725"/>
    </source>
</evidence>
<dbReference type="Pfam" id="PF01408">
    <property type="entry name" value="GFO_IDH_MocA"/>
    <property type="match status" value="1"/>
</dbReference>
<dbReference type="Gene3D" id="3.40.50.720">
    <property type="entry name" value="NAD(P)-binding Rossmann-like Domain"/>
    <property type="match status" value="1"/>
</dbReference>
<dbReference type="InterPro" id="IPR051450">
    <property type="entry name" value="Gfo/Idh/MocA_Oxidoreductases"/>
</dbReference>
<dbReference type="Gene3D" id="3.30.360.10">
    <property type="entry name" value="Dihydrodipicolinate Reductase, domain 2"/>
    <property type="match status" value="1"/>
</dbReference>
<dbReference type="InterPro" id="IPR000683">
    <property type="entry name" value="Gfo/Idh/MocA-like_OxRdtase_N"/>
</dbReference>
<dbReference type="SUPFAM" id="SSF55347">
    <property type="entry name" value="Glyceraldehyde-3-phosphate dehydrogenase-like, C-terminal domain"/>
    <property type="match status" value="1"/>
</dbReference>
<keyword evidence="4" id="KW-1185">Reference proteome</keyword>
<dbReference type="EMBL" id="CP046401">
    <property type="protein sequence ID" value="QGY45127.1"/>
    <property type="molecule type" value="Genomic_DNA"/>
</dbReference>
<dbReference type="AlphaFoldDB" id="A0A6I6JY39"/>
<evidence type="ECO:0000259" key="1">
    <source>
        <dbReference type="Pfam" id="PF01408"/>
    </source>
</evidence>
<reference evidence="3 4" key="1">
    <citation type="submission" date="2019-11" db="EMBL/GenBank/DDBJ databases">
        <authorList>
            <person name="Zheng R.K."/>
            <person name="Sun C.M."/>
        </authorList>
    </citation>
    <scope>NUCLEOTIDE SEQUENCE [LARGE SCALE GENOMIC DNA]</scope>
    <source>
        <strain evidence="3 4">WC007</strain>
    </source>
</reference>
<dbReference type="Pfam" id="PF22725">
    <property type="entry name" value="GFO_IDH_MocA_C3"/>
    <property type="match status" value="1"/>
</dbReference>
<dbReference type="Proteomes" id="UP000428260">
    <property type="component" value="Chromosome"/>
</dbReference>
<dbReference type="InterPro" id="IPR055170">
    <property type="entry name" value="GFO_IDH_MocA-like_dom"/>
</dbReference>
<sequence>MKTQKLSIATVLILAFSIAITTMSKAEKPIRLAVARMSHGHISFILGRPDKGDFELVGVCDTNRVLTRNVKVRYELPAEIIYHNLEKMLDETKPEAVVAFGSIFDHLSVVEACAPRGIHVMVEKPLAVNMEHAKQMAELAEKHDIFLLTDYETSWYPTTAQSLKMVREDDFVGNLRKVVIHDGHRGPKEIGCDRFFLEWLTDPVLNGGGAIIDFGCYGANLMTALTNGQEAVSVTAVTRQFKPDVYPKVDDEATIIVSYPEAQCIIQASWNWPFSRKDMEIYGDEGYIYALNRSDIKFRGADVSSEVQKKITPDDIPVYEDPFAYFADVIHKKIVQPEYGLYSLKNNLEVVKILDAARESARTGRAVFFKK</sequence>
<dbReference type="PANTHER" id="PTHR43377:SF1">
    <property type="entry name" value="BILIVERDIN REDUCTASE A"/>
    <property type="match status" value="1"/>
</dbReference>
<accession>A0A6I6JY39</accession>
<evidence type="ECO:0000313" key="4">
    <source>
        <dbReference type="Proteomes" id="UP000428260"/>
    </source>
</evidence>
<protein>
    <submittedName>
        <fullName evidence="3">Gfo/Idh/MocA family oxidoreductase</fullName>
    </submittedName>
</protein>